<evidence type="ECO:0000256" key="2">
    <source>
        <dbReference type="ARBA" id="ARBA00009320"/>
    </source>
</evidence>
<dbReference type="PANTHER" id="PTHR42743">
    <property type="entry name" value="AMINO-ACID AMINOTRANSFERASE"/>
    <property type="match status" value="1"/>
</dbReference>
<organism evidence="4 5">
    <name type="scientific">Anaerobaca lacustris</name>
    <dbReference type="NCBI Taxonomy" id="3044600"/>
    <lineage>
        <taxon>Bacteria</taxon>
        <taxon>Pseudomonadati</taxon>
        <taxon>Planctomycetota</taxon>
        <taxon>Phycisphaerae</taxon>
        <taxon>Sedimentisphaerales</taxon>
        <taxon>Anaerobacaceae</taxon>
        <taxon>Anaerobaca</taxon>
    </lineage>
</organism>
<dbReference type="AlphaFoldDB" id="A0AAW6TYQ4"/>
<dbReference type="InterPro" id="IPR001544">
    <property type="entry name" value="Aminotrans_IV"/>
</dbReference>
<dbReference type="Gene3D" id="3.30.470.10">
    <property type="match status" value="1"/>
</dbReference>
<dbReference type="GO" id="GO:0008483">
    <property type="term" value="F:transaminase activity"/>
    <property type="evidence" value="ECO:0007669"/>
    <property type="project" value="UniProtKB-KW"/>
</dbReference>
<dbReference type="EMBL" id="JASCXX010000025">
    <property type="protein sequence ID" value="MDI6450863.1"/>
    <property type="molecule type" value="Genomic_DNA"/>
</dbReference>
<comment type="similarity">
    <text evidence="2">Belongs to the class-IV pyridoxal-phosphate-dependent aminotransferase family.</text>
</comment>
<sequence length="282" mass="30966">MKLAMLNDRIVPVESLDPIYFDRGIYFGDGVYEVLRSYHGRLFALDDHLARFARSLAEVRITSVDIDQVRSRVERAFATSGLTDAKIYFHVTRGSAPRNHVWNADLEPNFFLTVSEVPDDSRDKAEGITVSTHPDWRWKRCDIKSLNLLANVLARQDAAEKGCGEAILVDEAGLITEGAGSGFFAILGRNLHTAPLSANILPSITRKFVIQAARNLGMEVVEQCLTPQQAAAADELFIVVTTKDIVPVVKFDDAVIGNGKPGPQTAALIAEFRKSTCSHLSA</sequence>
<dbReference type="PANTHER" id="PTHR42743:SF10">
    <property type="entry name" value="D-ALANINE AMINOTRANSFERASE"/>
    <property type="match status" value="1"/>
</dbReference>
<accession>A0AAW6TYQ4</accession>
<dbReference type="InterPro" id="IPR036038">
    <property type="entry name" value="Aminotransferase-like"/>
</dbReference>
<dbReference type="Proteomes" id="UP001431776">
    <property type="component" value="Unassembled WGS sequence"/>
</dbReference>
<keyword evidence="4" id="KW-0808">Transferase</keyword>
<gene>
    <name evidence="4" type="ORF">QJ522_17520</name>
</gene>
<dbReference type="InterPro" id="IPR043132">
    <property type="entry name" value="BCAT-like_C"/>
</dbReference>
<reference evidence="4" key="1">
    <citation type="submission" date="2023-05" db="EMBL/GenBank/DDBJ databases">
        <title>Anaerotaeda fermentans gen. nov., sp. nov., a novel anaerobic planctomycete of the new family within the order Sedimentisphaerales isolated from Taman Peninsula, Russia.</title>
        <authorList>
            <person name="Khomyakova M.A."/>
            <person name="Merkel A.Y."/>
            <person name="Slobodkin A.I."/>
        </authorList>
    </citation>
    <scope>NUCLEOTIDE SEQUENCE</scope>
    <source>
        <strain evidence="4">M17dextr</strain>
    </source>
</reference>
<keyword evidence="5" id="KW-1185">Reference proteome</keyword>
<dbReference type="InterPro" id="IPR043131">
    <property type="entry name" value="BCAT-like_N"/>
</dbReference>
<protein>
    <submittedName>
        <fullName evidence="4">Aminotransferase class IV</fullName>
    </submittedName>
</protein>
<dbReference type="GO" id="GO:0046394">
    <property type="term" value="P:carboxylic acid biosynthetic process"/>
    <property type="evidence" value="ECO:0007669"/>
    <property type="project" value="UniProtKB-ARBA"/>
</dbReference>
<comment type="caution">
    <text evidence="4">The sequence shown here is derived from an EMBL/GenBank/DDBJ whole genome shotgun (WGS) entry which is preliminary data.</text>
</comment>
<evidence type="ECO:0000313" key="4">
    <source>
        <dbReference type="EMBL" id="MDI6450863.1"/>
    </source>
</evidence>
<keyword evidence="4" id="KW-0032">Aminotransferase</keyword>
<dbReference type="GO" id="GO:0008652">
    <property type="term" value="P:amino acid biosynthetic process"/>
    <property type="evidence" value="ECO:0007669"/>
    <property type="project" value="UniProtKB-ARBA"/>
</dbReference>
<name>A0AAW6TYQ4_9BACT</name>
<dbReference type="SUPFAM" id="SSF56752">
    <property type="entry name" value="D-aminoacid aminotransferase-like PLP-dependent enzymes"/>
    <property type="match status" value="1"/>
</dbReference>
<dbReference type="GO" id="GO:0005829">
    <property type="term" value="C:cytosol"/>
    <property type="evidence" value="ECO:0007669"/>
    <property type="project" value="TreeGrafter"/>
</dbReference>
<proteinExistence type="inferred from homology"/>
<dbReference type="InterPro" id="IPR050571">
    <property type="entry name" value="Class-IV_PLP-Dep_Aminotrnsfr"/>
</dbReference>
<dbReference type="FunFam" id="3.20.10.10:FF:000002">
    <property type="entry name" value="D-alanine aminotransferase"/>
    <property type="match status" value="1"/>
</dbReference>
<evidence type="ECO:0000256" key="3">
    <source>
        <dbReference type="ARBA" id="ARBA00022898"/>
    </source>
</evidence>
<keyword evidence="3" id="KW-0663">Pyridoxal phosphate</keyword>
<dbReference type="RefSeq" id="WP_349246272.1">
    <property type="nucleotide sequence ID" value="NZ_JASCXX010000025.1"/>
</dbReference>
<evidence type="ECO:0000256" key="1">
    <source>
        <dbReference type="ARBA" id="ARBA00001933"/>
    </source>
</evidence>
<dbReference type="Pfam" id="PF01063">
    <property type="entry name" value="Aminotran_4"/>
    <property type="match status" value="1"/>
</dbReference>
<comment type="cofactor">
    <cofactor evidence="1">
        <name>pyridoxal 5'-phosphate</name>
        <dbReference type="ChEBI" id="CHEBI:597326"/>
    </cofactor>
</comment>
<dbReference type="Gene3D" id="3.20.10.10">
    <property type="entry name" value="D-amino Acid Aminotransferase, subunit A, domain 2"/>
    <property type="match status" value="1"/>
</dbReference>
<evidence type="ECO:0000313" key="5">
    <source>
        <dbReference type="Proteomes" id="UP001431776"/>
    </source>
</evidence>